<gene>
    <name evidence="3" type="ORF">LIZ65_04305</name>
</gene>
<evidence type="ECO:0000313" key="4">
    <source>
        <dbReference type="Proteomes" id="UP001299546"/>
    </source>
</evidence>
<dbReference type="Pfam" id="PF13439">
    <property type="entry name" value="Glyco_transf_4"/>
    <property type="match status" value="1"/>
</dbReference>
<dbReference type="InterPro" id="IPR001296">
    <property type="entry name" value="Glyco_trans_1"/>
</dbReference>
<dbReference type="Gene3D" id="3.40.50.2000">
    <property type="entry name" value="Glycogen Phosphorylase B"/>
    <property type="match status" value="2"/>
</dbReference>
<reference evidence="3 4" key="1">
    <citation type="submission" date="2021-10" db="EMBL/GenBank/DDBJ databases">
        <title>Collection of gut derived symbiotic bacterial strains cultured from healthy donors.</title>
        <authorList>
            <person name="Lin H."/>
            <person name="Littmann E."/>
            <person name="Kohout C."/>
            <person name="Pamer E.G."/>
        </authorList>
    </citation>
    <scope>NUCLEOTIDE SEQUENCE [LARGE SCALE GENOMIC DNA]</scope>
    <source>
        <strain evidence="3 4">DFI.1.165</strain>
    </source>
</reference>
<dbReference type="SUPFAM" id="SSF53756">
    <property type="entry name" value="UDP-Glycosyltransferase/glycogen phosphorylase"/>
    <property type="match status" value="1"/>
</dbReference>
<evidence type="ECO:0000313" key="3">
    <source>
        <dbReference type="EMBL" id="MCB7386502.1"/>
    </source>
</evidence>
<sequence>MENRPEHILNVNVYNFGIRGLSTIVYNLGMKLERQQYIFDYCGWKPIPKSIYTESILNNEGRIFNFISNKNNKILVWFQRARYLKRIIKENKYKFVHIHADRAQNAIIFAFVAKLVGVERIIIHSHSSGIDNKKQHRKIFYHNISKLFFPFVATDYLACSEKAAKWMYPKKIIRNNTFEIINNGIEISEYCFEDSTRIKVRRALGWEDKYILAHIGHFSYQKNHEFLIKVFAAVFKRNKDARLLMIGQGELEKEVACQIEQLGLENHIKHITSTNEVSNYMKAMDVFLLPSRFEGLPLVAVEAQASGAQCVLSDKISAQAKLTDLVQYCPIDKGVEPWVEAIEHVDKIEYDRKSYAEKVDKKGYSIEASAQRLREIYSKTVK</sequence>
<dbReference type="PANTHER" id="PTHR45947:SF3">
    <property type="entry name" value="SULFOQUINOVOSYL TRANSFERASE SQD2"/>
    <property type="match status" value="1"/>
</dbReference>
<dbReference type="EMBL" id="JAJCIS010000002">
    <property type="protein sequence ID" value="MCB7386502.1"/>
    <property type="molecule type" value="Genomic_DNA"/>
</dbReference>
<organism evidence="3 4">
    <name type="scientific">Bariatricus massiliensis</name>
    <dbReference type="NCBI Taxonomy" id="1745713"/>
    <lineage>
        <taxon>Bacteria</taxon>
        <taxon>Bacillati</taxon>
        <taxon>Bacillota</taxon>
        <taxon>Clostridia</taxon>
        <taxon>Lachnospirales</taxon>
        <taxon>Lachnospiraceae</taxon>
        <taxon>Bariatricus</taxon>
    </lineage>
</organism>
<keyword evidence="3" id="KW-0808">Transferase</keyword>
<dbReference type="Pfam" id="PF00534">
    <property type="entry name" value="Glycos_transf_1"/>
    <property type="match status" value="1"/>
</dbReference>
<keyword evidence="3" id="KW-0328">Glycosyltransferase</keyword>
<feature type="domain" description="Glycosyltransferase subfamily 4-like N-terminal" evidence="2">
    <location>
        <begin position="19"/>
        <end position="188"/>
    </location>
</feature>
<accession>A0ABS8DDL7</accession>
<name>A0ABS8DDL7_9FIRM</name>
<dbReference type="InterPro" id="IPR050194">
    <property type="entry name" value="Glycosyltransferase_grp1"/>
</dbReference>
<dbReference type="InterPro" id="IPR028098">
    <property type="entry name" value="Glyco_trans_4-like_N"/>
</dbReference>
<dbReference type="PANTHER" id="PTHR45947">
    <property type="entry name" value="SULFOQUINOVOSYL TRANSFERASE SQD2"/>
    <property type="match status" value="1"/>
</dbReference>
<evidence type="ECO:0000259" key="2">
    <source>
        <dbReference type="Pfam" id="PF13439"/>
    </source>
</evidence>
<comment type="caution">
    <text evidence="3">The sequence shown here is derived from an EMBL/GenBank/DDBJ whole genome shotgun (WGS) entry which is preliminary data.</text>
</comment>
<dbReference type="EC" id="2.4.-.-" evidence="3"/>
<dbReference type="RefSeq" id="WP_066736816.1">
    <property type="nucleotide sequence ID" value="NZ_JAJCIQ010000002.1"/>
</dbReference>
<dbReference type="GO" id="GO:0016757">
    <property type="term" value="F:glycosyltransferase activity"/>
    <property type="evidence" value="ECO:0007669"/>
    <property type="project" value="UniProtKB-KW"/>
</dbReference>
<evidence type="ECO:0000259" key="1">
    <source>
        <dbReference type="Pfam" id="PF00534"/>
    </source>
</evidence>
<dbReference type="Proteomes" id="UP001299546">
    <property type="component" value="Unassembled WGS sequence"/>
</dbReference>
<protein>
    <submittedName>
        <fullName evidence="3">Glycosyltransferase</fullName>
        <ecNumber evidence="3">2.4.-.-</ecNumber>
    </submittedName>
</protein>
<proteinExistence type="predicted"/>
<feature type="domain" description="Glycosyl transferase family 1" evidence="1">
    <location>
        <begin position="199"/>
        <end position="326"/>
    </location>
</feature>
<keyword evidence="4" id="KW-1185">Reference proteome</keyword>